<dbReference type="Gene3D" id="3.30.70.270">
    <property type="match status" value="1"/>
</dbReference>
<protein>
    <recommendedName>
        <fullName evidence="1">Reverse transcriptase domain-containing protein</fullName>
    </recommendedName>
</protein>
<dbReference type="InterPro" id="IPR052055">
    <property type="entry name" value="Hepadnavirus_pol/RT"/>
</dbReference>
<accession>A0A5J4X6R6</accession>
<dbReference type="InterPro" id="IPR043502">
    <property type="entry name" value="DNA/RNA_pol_sf"/>
</dbReference>
<dbReference type="PROSITE" id="PS50878">
    <property type="entry name" value="RT_POL"/>
    <property type="match status" value="1"/>
</dbReference>
<organism evidence="2 3">
    <name type="scientific">Streblomastix strix</name>
    <dbReference type="NCBI Taxonomy" id="222440"/>
    <lineage>
        <taxon>Eukaryota</taxon>
        <taxon>Metamonada</taxon>
        <taxon>Preaxostyla</taxon>
        <taxon>Oxymonadida</taxon>
        <taxon>Streblomastigidae</taxon>
        <taxon>Streblomastix</taxon>
    </lineage>
</organism>
<dbReference type="PANTHER" id="PTHR33050">
    <property type="entry name" value="REVERSE TRANSCRIPTASE DOMAIN-CONTAINING PROTEIN"/>
    <property type="match status" value="1"/>
</dbReference>
<evidence type="ECO:0000313" key="3">
    <source>
        <dbReference type="Proteomes" id="UP000324800"/>
    </source>
</evidence>
<name>A0A5J4X6R6_9EUKA</name>
<dbReference type="Gene3D" id="3.10.10.10">
    <property type="entry name" value="HIV Type 1 Reverse Transcriptase, subunit A, domain 1"/>
    <property type="match status" value="1"/>
</dbReference>
<sequence>MGIQNRTKQENHTLEIFPVTLMDETLQPQPNTGMGGKQFNDDSEKRLQKKLRICPFSGSGEEEIAYTEKLEEEFRENIIQQIYPDLVKWFNPTFIIPKLHQKWKKILDANSLNEEIQTIRFKMKGTDLMRDVIRKEDWATSLDLKSAFNHLIVYPPHGPYLTFEAMGKIQQYRAVPFGTQHSPIVFTHALKMVLTKIRSESDISILNYVDDLLFLHKDKERLRK</sequence>
<dbReference type="Pfam" id="PF00078">
    <property type="entry name" value="RVT_1"/>
    <property type="match status" value="1"/>
</dbReference>
<gene>
    <name evidence="2" type="ORF">EZS28_001902</name>
</gene>
<dbReference type="InterPro" id="IPR043128">
    <property type="entry name" value="Rev_trsase/Diguanyl_cyclase"/>
</dbReference>
<dbReference type="InterPro" id="IPR000477">
    <property type="entry name" value="RT_dom"/>
</dbReference>
<dbReference type="AlphaFoldDB" id="A0A5J4X6R6"/>
<dbReference type="Proteomes" id="UP000324800">
    <property type="component" value="Unassembled WGS sequence"/>
</dbReference>
<proteinExistence type="predicted"/>
<dbReference type="EMBL" id="SNRW01000215">
    <property type="protein sequence ID" value="KAA6402572.1"/>
    <property type="molecule type" value="Genomic_DNA"/>
</dbReference>
<evidence type="ECO:0000259" key="1">
    <source>
        <dbReference type="PROSITE" id="PS50878"/>
    </source>
</evidence>
<dbReference type="SUPFAM" id="SSF56672">
    <property type="entry name" value="DNA/RNA polymerases"/>
    <property type="match status" value="1"/>
</dbReference>
<dbReference type="PANTHER" id="PTHR33050:SF7">
    <property type="entry name" value="RIBONUCLEASE H"/>
    <property type="match status" value="1"/>
</dbReference>
<reference evidence="2 3" key="1">
    <citation type="submission" date="2019-03" db="EMBL/GenBank/DDBJ databases">
        <title>Single cell metagenomics reveals metabolic interactions within the superorganism composed of flagellate Streblomastix strix and complex community of Bacteroidetes bacteria on its surface.</title>
        <authorList>
            <person name="Treitli S.C."/>
            <person name="Kolisko M."/>
            <person name="Husnik F."/>
            <person name="Keeling P."/>
            <person name="Hampl V."/>
        </authorList>
    </citation>
    <scope>NUCLEOTIDE SEQUENCE [LARGE SCALE GENOMIC DNA]</scope>
    <source>
        <strain evidence="2">ST1C</strain>
    </source>
</reference>
<comment type="caution">
    <text evidence="2">The sequence shown here is derived from an EMBL/GenBank/DDBJ whole genome shotgun (WGS) entry which is preliminary data.</text>
</comment>
<feature type="domain" description="Reverse transcriptase" evidence="1">
    <location>
        <begin position="77"/>
        <end position="224"/>
    </location>
</feature>
<dbReference type="OrthoDB" id="10058156at2759"/>
<evidence type="ECO:0000313" key="2">
    <source>
        <dbReference type="EMBL" id="KAA6402572.1"/>
    </source>
</evidence>